<evidence type="ECO:0000313" key="1">
    <source>
        <dbReference type="EMBL" id="SVB12813.1"/>
    </source>
</evidence>
<accession>A0A382BHZ0</accession>
<dbReference type="AlphaFoldDB" id="A0A382BHZ0"/>
<gene>
    <name evidence="1" type="ORF">METZ01_LOCUS165667</name>
</gene>
<protein>
    <submittedName>
        <fullName evidence="1">Uncharacterized protein</fullName>
    </submittedName>
</protein>
<sequence length="22" mass="2520">MIIMIGHGVIMYLNLVFIVELT</sequence>
<dbReference type="EMBL" id="UINC01029682">
    <property type="protein sequence ID" value="SVB12813.1"/>
    <property type="molecule type" value="Genomic_DNA"/>
</dbReference>
<reference evidence="1" key="1">
    <citation type="submission" date="2018-05" db="EMBL/GenBank/DDBJ databases">
        <authorList>
            <person name="Lanie J.A."/>
            <person name="Ng W.-L."/>
            <person name="Kazmierczak K.M."/>
            <person name="Andrzejewski T.M."/>
            <person name="Davidsen T.M."/>
            <person name="Wayne K.J."/>
            <person name="Tettelin H."/>
            <person name="Glass J.I."/>
            <person name="Rusch D."/>
            <person name="Podicherti R."/>
            <person name="Tsui H.-C.T."/>
            <person name="Winkler M.E."/>
        </authorList>
    </citation>
    <scope>NUCLEOTIDE SEQUENCE</scope>
</reference>
<name>A0A382BHZ0_9ZZZZ</name>
<organism evidence="1">
    <name type="scientific">marine metagenome</name>
    <dbReference type="NCBI Taxonomy" id="408172"/>
    <lineage>
        <taxon>unclassified sequences</taxon>
        <taxon>metagenomes</taxon>
        <taxon>ecological metagenomes</taxon>
    </lineage>
</organism>
<proteinExistence type="predicted"/>